<name>A0A7W7T768_9PSEU</name>
<evidence type="ECO:0000259" key="1">
    <source>
        <dbReference type="PROSITE" id="PS51742"/>
    </source>
</evidence>
<reference evidence="2 3" key="1">
    <citation type="submission" date="2020-08" db="EMBL/GenBank/DDBJ databases">
        <title>Sequencing the genomes of 1000 actinobacteria strains.</title>
        <authorList>
            <person name="Klenk H.-P."/>
        </authorList>
    </citation>
    <scope>NUCLEOTIDE SEQUENCE [LARGE SCALE GENOMIC DNA]</scope>
    <source>
        <strain evidence="2 3">DSM 45084</strain>
    </source>
</reference>
<protein>
    <submittedName>
        <fullName evidence="2">Putative DNA-binding protein with PD1-like motif</fullName>
    </submittedName>
</protein>
<organism evidence="2 3">
    <name type="scientific">Saccharothrix violaceirubra</name>
    <dbReference type="NCBI Taxonomy" id="413306"/>
    <lineage>
        <taxon>Bacteria</taxon>
        <taxon>Bacillati</taxon>
        <taxon>Actinomycetota</taxon>
        <taxon>Actinomycetes</taxon>
        <taxon>Pseudonocardiales</taxon>
        <taxon>Pseudonocardiaceae</taxon>
        <taxon>Saccharothrix</taxon>
    </lineage>
</organism>
<dbReference type="GO" id="GO:0003677">
    <property type="term" value="F:DNA binding"/>
    <property type="evidence" value="ECO:0007669"/>
    <property type="project" value="UniProtKB-KW"/>
</dbReference>
<keyword evidence="3" id="KW-1185">Reference proteome</keyword>
<dbReference type="PANTHER" id="PTHR34988:SF1">
    <property type="entry name" value="DNA-BINDING PROTEIN"/>
    <property type="match status" value="1"/>
</dbReference>
<dbReference type="Gene3D" id="3.30.1330.80">
    <property type="entry name" value="Hypothetical protein, similar to alpha- acetolactate decarboxylase, domain 2"/>
    <property type="match status" value="1"/>
</dbReference>
<dbReference type="Pfam" id="PF03479">
    <property type="entry name" value="PCC"/>
    <property type="match status" value="1"/>
</dbReference>
<accession>A0A7W7T768</accession>
<dbReference type="AlphaFoldDB" id="A0A7W7T768"/>
<sequence>MLLVSARPGDEVVEALSRQLAERGVRDGAVVSLIGAVDAVAISNMPAHDASADVITEYRQPCELSGTGEIVDGVLHLHVVLGREGDVALAGHLHWAKVETFFVNAYVLAVLPWEVVDVRRDT</sequence>
<dbReference type="RefSeq" id="WP_184672803.1">
    <property type="nucleotide sequence ID" value="NZ_BAABAI010000016.1"/>
</dbReference>
<dbReference type="InterPro" id="IPR005175">
    <property type="entry name" value="PPC_dom"/>
</dbReference>
<comment type="caution">
    <text evidence="2">The sequence shown here is derived from an EMBL/GenBank/DDBJ whole genome shotgun (WGS) entry which is preliminary data.</text>
</comment>
<evidence type="ECO:0000313" key="2">
    <source>
        <dbReference type="EMBL" id="MBB4967806.1"/>
    </source>
</evidence>
<gene>
    <name evidence="2" type="ORF">F4559_005165</name>
</gene>
<evidence type="ECO:0000313" key="3">
    <source>
        <dbReference type="Proteomes" id="UP000542674"/>
    </source>
</evidence>
<dbReference type="PROSITE" id="PS51742">
    <property type="entry name" value="PPC"/>
    <property type="match status" value="1"/>
</dbReference>
<dbReference type="SUPFAM" id="SSF117856">
    <property type="entry name" value="AF0104/ALDC/Ptd012-like"/>
    <property type="match status" value="1"/>
</dbReference>
<feature type="domain" description="PPC" evidence="1">
    <location>
        <begin position="1"/>
        <end position="122"/>
    </location>
</feature>
<dbReference type="CDD" id="cd11378">
    <property type="entry name" value="DUF296"/>
    <property type="match status" value="1"/>
</dbReference>
<dbReference type="EMBL" id="JACHJS010000001">
    <property type="protein sequence ID" value="MBB4967806.1"/>
    <property type="molecule type" value="Genomic_DNA"/>
</dbReference>
<dbReference type="PANTHER" id="PTHR34988">
    <property type="entry name" value="PROTEIN, PUTATIVE-RELATED"/>
    <property type="match status" value="1"/>
</dbReference>
<proteinExistence type="predicted"/>
<keyword evidence="2" id="KW-0238">DNA-binding</keyword>
<dbReference type="Proteomes" id="UP000542674">
    <property type="component" value="Unassembled WGS sequence"/>
</dbReference>